<proteinExistence type="predicted"/>
<organism evidence="1 2">
    <name type="scientific">Durusdinium trenchii</name>
    <dbReference type="NCBI Taxonomy" id="1381693"/>
    <lineage>
        <taxon>Eukaryota</taxon>
        <taxon>Sar</taxon>
        <taxon>Alveolata</taxon>
        <taxon>Dinophyceae</taxon>
        <taxon>Suessiales</taxon>
        <taxon>Symbiodiniaceae</taxon>
        <taxon>Durusdinium</taxon>
    </lineage>
</organism>
<evidence type="ECO:0000313" key="2">
    <source>
        <dbReference type="Proteomes" id="UP001642484"/>
    </source>
</evidence>
<dbReference type="Proteomes" id="UP001642484">
    <property type="component" value="Unassembled WGS sequence"/>
</dbReference>
<keyword evidence="2" id="KW-1185">Reference proteome</keyword>
<protein>
    <submittedName>
        <fullName evidence="1">Uncharacterized protein</fullName>
    </submittedName>
</protein>
<reference evidence="1 2" key="1">
    <citation type="submission" date="2024-02" db="EMBL/GenBank/DDBJ databases">
        <authorList>
            <person name="Chen Y."/>
            <person name="Shah S."/>
            <person name="Dougan E. K."/>
            <person name="Thang M."/>
            <person name="Chan C."/>
        </authorList>
    </citation>
    <scope>NUCLEOTIDE SEQUENCE [LARGE SCALE GENOMIC DNA]</scope>
</reference>
<evidence type="ECO:0000313" key="1">
    <source>
        <dbReference type="EMBL" id="CAK9068784.1"/>
    </source>
</evidence>
<sequence>MTGGQLVILAPLEFGFDDVPGAPLIEGDKQARNFNLSAVPYTWRMAERYCLIVDRGNPLDGTGTGDTRTARVPTAAQVRVITRYQVNPFDLRPPKTFHPNATFILHFWIHPPFTFRPSEAWHLESFSPNGEELDIGTTMGWEVIRVMNTFEHSNTGGINKYTQTISPAVTQGLSLIPNFVIDFVLPANAWLADKLVLTAPKNFLMQLPYMDGNAKVVSLRADLEGTSPPFAHDLAEHDCIDTTVGPNGPNGTAFRNRRLVHMENVMTPRQHHFKEAVQLPKLLRYPSLPKDFTLEEGNEEYQEREVLLQLFREFALDMNRGRYLTQLGSNQDYSVIHCQVMDDLQTLKVDQGNGCIIEFPLTGVSKVYRIVKTDERLTSMSSTPAQNIEHIVVVEFMRRKLAFVFTEVQEAQRFLLCMELMIRRAQEEVRDGADGQSCPRGSQARSTAGTAPFGGQRRPVRPLLGEPKTNTGVECVCKHE</sequence>
<dbReference type="EMBL" id="CAXAMN010022362">
    <property type="protein sequence ID" value="CAK9068784.1"/>
    <property type="molecule type" value="Genomic_DNA"/>
</dbReference>
<accession>A0ABP0P1U4</accession>
<comment type="caution">
    <text evidence="1">The sequence shown here is derived from an EMBL/GenBank/DDBJ whole genome shotgun (WGS) entry which is preliminary data.</text>
</comment>
<gene>
    <name evidence="1" type="ORF">CCMP2556_LOCUS33801</name>
</gene>
<name>A0ABP0P1U4_9DINO</name>